<keyword evidence="2" id="KW-1185">Reference proteome</keyword>
<dbReference type="RefSeq" id="WP_017746982.1">
    <property type="nucleotide sequence ID" value="NZ_KQ976354.1"/>
</dbReference>
<organism evidence="1 2">
    <name type="scientific">Scytonema hofmannii PCC 7110</name>
    <dbReference type="NCBI Taxonomy" id="128403"/>
    <lineage>
        <taxon>Bacteria</taxon>
        <taxon>Bacillati</taxon>
        <taxon>Cyanobacteriota</taxon>
        <taxon>Cyanophyceae</taxon>
        <taxon>Nostocales</taxon>
        <taxon>Scytonemataceae</taxon>
        <taxon>Scytonema</taxon>
    </lineage>
</organism>
<dbReference type="OrthoDB" id="517300at2"/>
<dbReference type="STRING" id="128403.WA1_25955"/>
<dbReference type="EMBL" id="ANNX02000027">
    <property type="protein sequence ID" value="KYC40565.1"/>
    <property type="molecule type" value="Genomic_DNA"/>
</dbReference>
<reference evidence="1 2" key="1">
    <citation type="journal article" date="2013" name="Genome Biol. Evol.">
        <title>Genomes of Stigonematalean cyanobacteria (subsection V) and the evolution of oxygenic photosynthesis from prokaryotes to plastids.</title>
        <authorList>
            <person name="Dagan T."/>
            <person name="Roettger M."/>
            <person name="Stucken K."/>
            <person name="Landan G."/>
            <person name="Koch R."/>
            <person name="Major P."/>
            <person name="Gould S.B."/>
            <person name="Goremykin V.V."/>
            <person name="Rippka R."/>
            <person name="Tandeau de Marsac N."/>
            <person name="Gugger M."/>
            <person name="Lockhart P.J."/>
            <person name="Allen J.F."/>
            <person name="Brune I."/>
            <person name="Maus I."/>
            <person name="Puhler A."/>
            <person name="Martin W.F."/>
        </authorList>
    </citation>
    <scope>NUCLEOTIDE SEQUENCE [LARGE SCALE GENOMIC DNA]</scope>
    <source>
        <strain evidence="1 2">PCC 7110</strain>
    </source>
</reference>
<dbReference type="Proteomes" id="UP000076925">
    <property type="component" value="Unassembled WGS sequence"/>
</dbReference>
<gene>
    <name evidence="1" type="ORF">WA1_25955</name>
</gene>
<evidence type="ECO:0000313" key="1">
    <source>
        <dbReference type="EMBL" id="KYC40565.1"/>
    </source>
</evidence>
<name>A0A139X7D2_9CYAN</name>
<comment type="caution">
    <text evidence="1">The sequence shown here is derived from an EMBL/GenBank/DDBJ whole genome shotgun (WGS) entry which is preliminary data.</text>
</comment>
<accession>A0A139X7D2</accession>
<dbReference type="AlphaFoldDB" id="A0A139X7D2"/>
<sequence>MKSLAKKESNTFSLQPGPTWLSFEKFRQEGAKALELVKNGIVGILHTKTGQYRILEERDFQKLYGLARDVDRLRGGLRIVISAARAVQKHPDDADTMNVLLESVSLLGSLPELPTRQTFEPLLPETDELDEEQEDEVILDPKELDHLIKAESLARDKEQQ</sequence>
<protein>
    <submittedName>
        <fullName evidence="1">Uncharacterized protein</fullName>
    </submittedName>
</protein>
<evidence type="ECO:0000313" key="2">
    <source>
        <dbReference type="Proteomes" id="UP000076925"/>
    </source>
</evidence>
<proteinExistence type="predicted"/>